<dbReference type="EMBL" id="CP053709">
    <property type="protein sequence ID" value="QKE93146.1"/>
    <property type="molecule type" value="Genomic_DNA"/>
</dbReference>
<dbReference type="RefSeq" id="WP_171833878.1">
    <property type="nucleotide sequence ID" value="NZ_CP053709.1"/>
</dbReference>
<feature type="domain" description="NERD" evidence="1">
    <location>
        <begin position="1"/>
        <end position="107"/>
    </location>
</feature>
<keyword evidence="2" id="KW-0614">Plasmid</keyword>
<protein>
    <submittedName>
        <fullName evidence="2">NERD domain-containing protein</fullName>
    </submittedName>
</protein>
<evidence type="ECO:0000313" key="2">
    <source>
        <dbReference type="EMBL" id="QKE93146.1"/>
    </source>
</evidence>
<gene>
    <name evidence="2" type="ORF">HN018_23470</name>
</gene>
<dbReference type="Pfam" id="PF08378">
    <property type="entry name" value="NERD"/>
    <property type="match status" value="1"/>
</dbReference>
<dbReference type="Proteomes" id="UP000500767">
    <property type="component" value="Plasmid unnamed1"/>
</dbReference>
<organism evidence="2 3">
    <name type="scientific">Lichenicola cladoniae</name>
    <dbReference type="NCBI Taxonomy" id="1484109"/>
    <lineage>
        <taxon>Bacteria</taxon>
        <taxon>Pseudomonadati</taxon>
        <taxon>Pseudomonadota</taxon>
        <taxon>Alphaproteobacteria</taxon>
        <taxon>Acetobacterales</taxon>
        <taxon>Acetobacteraceae</taxon>
        <taxon>Lichenicola</taxon>
    </lineage>
</organism>
<dbReference type="InterPro" id="IPR011528">
    <property type="entry name" value="NERD"/>
</dbReference>
<dbReference type="PROSITE" id="PS50965">
    <property type="entry name" value="NERD"/>
    <property type="match status" value="1"/>
</dbReference>
<sequence length="172" mass="19273">MREVRALGFPALHDAILADLFGLTQIDHLVKSSDAIIVIETKTFGGHITGSRHGNEWVQHLVGGEIRHPFQNPVHQNHRHRQAVEAAVAGYDVPIIGYVVSAGSATFAEDLMGLVVPVDRLGEMFRDNPPRPHDPRMLDRAWQRLVDAVAAGEPRREEHQDLLRVRRNIDSH</sequence>
<evidence type="ECO:0000259" key="1">
    <source>
        <dbReference type="PROSITE" id="PS50965"/>
    </source>
</evidence>
<dbReference type="KEGG" id="lck:HN018_23470"/>
<reference evidence="2 3" key="1">
    <citation type="journal article" date="2014" name="World J. Microbiol. Biotechnol.">
        <title>Biodiversity and physiological characteristics of Antarctic and Arctic lichens-associated bacteria.</title>
        <authorList>
            <person name="Lee Y.M."/>
            <person name="Kim E.H."/>
            <person name="Lee H.K."/>
            <person name="Hong S.G."/>
        </authorList>
    </citation>
    <scope>NUCLEOTIDE SEQUENCE [LARGE SCALE GENOMIC DNA]</scope>
    <source>
        <strain evidence="2 3">PAMC 26569</strain>
        <plasmid evidence="2">unnamed1</plasmid>
    </source>
</reference>
<keyword evidence="3" id="KW-1185">Reference proteome</keyword>
<name>A0A6M8HY21_9PROT</name>
<dbReference type="AlphaFoldDB" id="A0A6M8HY21"/>
<evidence type="ECO:0000313" key="3">
    <source>
        <dbReference type="Proteomes" id="UP000500767"/>
    </source>
</evidence>
<accession>A0A6M8HY21</accession>
<proteinExistence type="predicted"/>
<geneLocation type="plasmid" evidence="2 3">
    <name>unnamed1</name>
</geneLocation>